<dbReference type="Proteomes" id="UP001500729">
    <property type="component" value="Unassembled WGS sequence"/>
</dbReference>
<dbReference type="InterPro" id="IPR014748">
    <property type="entry name" value="Enoyl-CoA_hydra_C"/>
</dbReference>
<dbReference type="EMBL" id="BAAAGS010000007">
    <property type="protein sequence ID" value="GAA0517708.1"/>
    <property type="molecule type" value="Genomic_DNA"/>
</dbReference>
<sequence length="304" mass="32144">MSHLSTGGSMTTYEQINYEVADGIATITLNRPERLNAFTAVMRAELVDAFDAVDADDDVRVAVVTGAGRAFCAGADLGGGADTFNAGSEHRRAAHEDLGEVDGAPRDGGGTVSLRIAASRKPVIAAINGASVGVGATMTLPMDIRLASESARFGFVFARRGIVAEAASTWFLPRVVGISQAMEWAATGRVFGAEEALRGRLVSRVVPDGELLATAREIASEIADNTSAVSVAVTRRLLWGMLGASNPWEAHRLDSRAMHELGAGADAAEGVTAFLEKREARFPMRVSRDYPGFIPEWPQRPGGM</sequence>
<dbReference type="PANTHER" id="PTHR43802:SF1">
    <property type="entry name" value="IP11341P-RELATED"/>
    <property type="match status" value="1"/>
</dbReference>
<dbReference type="PANTHER" id="PTHR43802">
    <property type="entry name" value="ENOYL-COA HYDRATASE"/>
    <property type="match status" value="1"/>
</dbReference>
<protein>
    <submittedName>
        <fullName evidence="2">Crotonase/enoyl-CoA hydratase family protein</fullName>
    </submittedName>
</protein>
<keyword evidence="3" id="KW-1185">Reference proteome</keyword>
<proteinExistence type="inferred from homology"/>
<evidence type="ECO:0000313" key="3">
    <source>
        <dbReference type="Proteomes" id="UP001500729"/>
    </source>
</evidence>
<dbReference type="InterPro" id="IPR029045">
    <property type="entry name" value="ClpP/crotonase-like_dom_sf"/>
</dbReference>
<comment type="caution">
    <text evidence="2">The sequence shown here is derived from an EMBL/GenBank/DDBJ whole genome shotgun (WGS) entry which is preliminary data.</text>
</comment>
<dbReference type="InterPro" id="IPR001753">
    <property type="entry name" value="Enoyl-CoA_hydra/iso"/>
</dbReference>
<name>A0ABN1CER4_SACER</name>
<dbReference type="Pfam" id="PF00378">
    <property type="entry name" value="ECH_1"/>
    <property type="match status" value="1"/>
</dbReference>
<accession>A0ABN1CER4</accession>
<evidence type="ECO:0000256" key="1">
    <source>
        <dbReference type="ARBA" id="ARBA00005254"/>
    </source>
</evidence>
<dbReference type="NCBIfam" id="NF006109">
    <property type="entry name" value="PRK08260.1"/>
    <property type="match status" value="1"/>
</dbReference>
<dbReference type="CDD" id="cd06558">
    <property type="entry name" value="crotonase-like"/>
    <property type="match status" value="1"/>
</dbReference>
<comment type="similarity">
    <text evidence="1">Belongs to the enoyl-CoA hydratase/isomerase family.</text>
</comment>
<reference evidence="2 3" key="1">
    <citation type="journal article" date="2019" name="Int. J. Syst. Evol. Microbiol.">
        <title>The Global Catalogue of Microorganisms (GCM) 10K type strain sequencing project: providing services to taxonomists for standard genome sequencing and annotation.</title>
        <authorList>
            <consortium name="The Broad Institute Genomics Platform"/>
            <consortium name="The Broad Institute Genome Sequencing Center for Infectious Disease"/>
            <person name="Wu L."/>
            <person name="Ma J."/>
        </authorList>
    </citation>
    <scope>NUCLEOTIDE SEQUENCE [LARGE SCALE GENOMIC DNA]</scope>
    <source>
        <strain evidence="2 3">JCM 10303</strain>
    </source>
</reference>
<dbReference type="SUPFAM" id="SSF52096">
    <property type="entry name" value="ClpP/crotonase"/>
    <property type="match status" value="1"/>
</dbReference>
<gene>
    <name evidence="2" type="ORF">GCM10009533_16040</name>
</gene>
<dbReference type="Gene3D" id="3.90.226.10">
    <property type="entry name" value="2-enoyl-CoA Hydratase, Chain A, domain 1"/>
    <property type="match status" value="1"/>
</dbReference>
<evidence type="ECO:0000313" key="2">
    <source>
        <dbReference type="EMBL" id="GAA0517708.1"/>
    </source>
</evidence>
<dbReference type="Gene3D" id="1.10.12.10">
    <property type="entry name" value="Lyase 2-enoyl-coa Hydratase, Chain A, domain 2"/>
    <property type="match status" value="1"/>
</dbReference>
<organism evidence="2 3">
    <name type="scientific">Saccharopolyspora erythraea</name>
    <name type="common">Streptomyces erythraeus</name>
    <dbReference type="NCBI Taxonomy" id="1836"/>
    <lineage>
        <taxon>Bacteria</taxon>
        <taxon>Bacillati</taxon>
        <taxon>Actinomycetota</taxon>
        <taxon>Actinomycetes</taxon>
        <taxon>Pseudonocardiales</taxon>
        <taxon>Pseudonocardiaceae</taxon>
        <taxon>Saccharopolyspora</taxon>
    </lineage>
</organism>